<organism evidence="1 2">
    <name type="scientific">Trifolium medium</name>
    <dbReference type="NCBI Taxonomy" id="97028"/>
    <lineage>
        <taxon>Eukaryota</taxon>
        <taxon>Viridiplantae</taxon>
        <taxon>Streptophyta</taxon>
        <taxon>Embryophyta</taxon>
        <taxon>Tracheophyta</taxon>
        <taxon>Spermatophyta</taxon>
        <taxon>Magnoliopsida</taxon>
        <taxon>eudicotyledons</taxon>
        <taxon>Gunneridae</taxon>
        <taxon>Pentapetalae</taxon>
        <taxon>rosids</taxon>
        <taxon>fabids</taxon>
        <taxon>Fabales</taxon>
        <taxon>Fabaceae</taxon>
        <taxon>Papilionoideae</taxon>
        <taxon>50 kb inversion clade</taxon>
        <taxon>NPAAA clade</taxon>
        <taxon>Hologalegina</taxon>
        <taxon>IRL clade</taxon>
        <taxon>Trifolieae</taxon>
        <taxon>Trifolium</taxon>
    </lineage>
</organism>
<keyword evidence="1" id="KW-0808">Transferase</keyword>
<dbReference type="EMBL" id="LXQA011386862">
    <property type="protein sequence ID" value="MCI95440.1"/>
    <property type="molecule type" value="Genomic_DNA"/>
</dbReference>
<name>A0A392W9P7_9FABA</name>
<reference evidence="1 2" key="1">
    <citation type="journal article" date="2018" name="Front. Plant Sci.">
        <title>Red Clover (Trifolium pratense) and Zigzag Clover (T. medium) - A Picture of Genomic Similarities and Differences.</title>
        <authorList>
            <person name="Dluhosova J."/>
            <person name="Istvanek J."/>
            <person name="Nedelnik J."/>
            <person name="Repkova J."/>
        </authorList>
    </citation>
    <scope>NUCLEOTIDE SEQUENCE [LARGE SCALE GENOMIC DNA]</scope>
    <source>
        <strain evidence="2">cv. 10/8</strain>
        <tissue evidence="1">Leaf</tissue>
    </source>
</reference>
<accession>A0A392W9P7</accession>
<dbReference type="Proteomes" id="UP000265520">
    <property type="component" value="Unassembled WGS sequence"/>
</dbReference>
<feature type="non-terminal residue" evidence="1">
    <location>
        <position position="67"/>
    </location>
</feature>
<keyword evidence="1" id="KW-0418">Kinase</keyword>
<protein>
    <submittedName>
        <fullName evidence="1">Phosphatidylinositol 4-kinase gamma 7-like</fullName>
    </submittedName>
</protein>
<dbReference type="AlphaFoldDB" id="A0A392W9P7"/>
<feature type="non-terminal residue" evidence="1">
    <location>
        <position position="1"/>
    </location>
</feature>
<evidence type="ECO:0000313" key="1">
    <source>
        <dbReference type="EMBL" id="MCI95440.1"/>
    </source>
</evidence>
<sequence length="67" mass="7734">AEIGEMMTREFHRGEEEPSELEVVCLEARKLLAEREDELSPRTEVGHDEFLFDIDYDEGGSDCTPKF</sequence>
<evidence type="ECO:0000313" key="2">
    <source>
        <dbReference type="Proteomes" id="UP000265520"/>
    </source>
</evidence>
<comment type="caution">
    <text evidence="1">The sequence shown here is derived from an EMBL/GenBank/DDBJ whole genome shotgun (WGS) entry which is preliminary data.</text>
</comment>
<dbReference type="GO" id="GO:0016301">
    <property type="term" value="F:kinase activity"/>
    <property type="evidence" value="ECO:0007669"/>
    <property type="project" value="UniProtKB-KW"/>
</dbReference>
<proteinExistence type="predicted"/>
<keyword evidence="2" id="KW-1185">Reference proteome</keyword>